<evidence type="ECO:0000313" key="2">
    <source>
        <dbReference type="Proteomes" id="UP000188268"/>
    </source>
</evidence>
<keyword evidence="2" id="KW-1185">Reference proteome</keyword>
<reference evidence="1 2" key="1">
    <citation type="submission" date="2013-09" db="EMBL/GenBank/DDBJ databases">
        <title>Corchorus capsularis genome sequencing.</title>
        <authorList>
            <person name="Alam M."/>
            <person name="Haque M.S."/>
            <person name="Islam M.S."/>
            <person name="Emdad E.M."/>
            <person name="Islam M.M."/>
            <person name="Ahmed B."/>
            <person name="Halim A."/>
            <person name="Hossen Q.M.M."/>
            <person name="Hossain M.Z."/>
            <person name="Ahmed R."/>
            <person name="Khan M.M."/>
            <person name="Islam R."/>
            <person name="Rashid M.M."/>
            <person name="Khan S.A."/>
            <person name="Rahman M.S."/>
            <person name="Alam M."/>
        </authorList>
    </citation>
    <scope>NUCLEOTIDE SEQUENCE [LARGE SCALE GENOMIC DNA]</scope>
    <source>
        <strain evidence="2">cv. CVL-1</strain>
        <tissue evidence="1">Whole seedling</tissue>
    </source>
</reference>
<organism evidence="1 2">
    <name type="scientific">Corchorus capsularis</name>
    <name type="common">Jute</name>
    <dbReference type="NCBI Taxonomy" id="210143"/>
    <lineage>
        <taxon>Eukaryota</taxon>
        <taxon>Viridiplantae</taxon>
        <taxon>Streptophyta</taxon>
        <taxon>Embryophyta</taxon>
        <taxon>Tracheophyta</taxon>
        <taxon>Spermatophyta</taxon>
        <taxon>Magnoliopsida</taxon>
        <taxon>eudicotyledons</taxon>
        <taxon>Gunneridae</taxon>
        <taxon>Pentapetalae</taxon>
        <taxon>rosids</taxon>
        <taxon>malvids</taxon>
        <taxon>Malvales</taxon>
        <taxon>Malvaceae</taxon>
        <taxon>Grewioideae</taxon>
        <taxon>Apeibeae</taxon>
        <taxon>Corchorus</taxon>
    </lineage>
</organism>
<dbReference type="OrthoDB" id="673776at2759"/>
<dbReference type="OMA" id="HRIAWEA"/>
<dbReference type="AlphaFoldDB" id="A0A1R3GT26"/>
<dbReference type="Gramene" id="OMO61274">
    <property type="protein sequence ID" value="OMO61274"/>
    <property type="gene ID" value="CCACVL1_23628"/>
</dbReference>
<proteinExistence type="predicted"/>
<sequence>MGSLERPTGVLELLPTLNDACSLDDKDSLILMLSFMKKMFGESECWHPSLLHDIMFKIIKHDAVRCATALLEGEIGIKVDINTFFETHSKDHRSLFISVNLLELFLRHGARMNFGGDAPAEPPNHEILHPLNLRLRDFSSREWTPEQSIFRLIFLLCIKDEVSDGLEDLRSLVENGTKEVDKEIVNCVIEGKVMELAALILAAPQKVTTTKFSFDARSNRSMTIRQFLLEEISMLKATQTSFDYLHHDETDPLANHKDLFSSLKEKLAQRMSQLHLLEICERVGDITVTYLKEHQPGMDCDACKYNDQNDARVARHKEIAKDVVCLLQNAGFSLTFQDYDVVGMGVPTDSTLLQSLAKIRIKRGERWLDMYESDFYSSSPRYLKLPKKPFYERLGIFSSILASTVEDEKENGFLLEHKRQLTSLSLGQSFNRPCGTDKDLNFDYDRLKSALVEALENLCHLHYFQDWSPEKSIFKLVYILCIPELELVTIKKLASELDLEDVVLLACLYAKDGKLVEFAALLLGSAEKLKATSYEGDSDEIMAIRQYCISEMQSIIDEQTKLRFGHQSQKNGIEMCKQRERIISSALLLLDVFDLAAFHLDLYYRIIAYEDEIKVAEQVQFFALASRVQIEEGRYGFARYNLAKESKVGAVASGNQMNSLFSLCTRSFHTCRGEKSKFVGTQIGRIHKSWRFDNKWAVFAPAIKRGISRI</sequence>
<protein>
    <submittedName>
        <fullName evidence="1">Uncharacterized protein</fullName>
    </submittedName>
</protein>
<dbReference type="STRING" id="210143.A0A1R3GT26"/>
<dbReference type="EMBL" id="AWWV01013524">
    <property type="protein sequence ID" value="OMO61274.1"/>
    <property type="molecule type" value="Genomic_DNA"/>
</dbReference>
<comment type="caution">
    <text evidence="1">The sequence shown here is derived from an EMBL/GenBank/DDBJ whole genome shotgun (WGS) entry which is preliminary data.</text>
</comment>
<gene>
    <name evidence="1" type="ORF">CCACVL1_23628</name>
</gene>
<dbReference type="Proteomes" id="UP000188268">
    <property type="component" value="Unassembled WGS sequence"/>
</dbReference>
<accession>A0A1R3GT26</accession>
<evidence type="ECO:0000313" key="1">
    <source>
        <dbReference type="EMBL" id="OMO61274.1"/>
    </source>
</evidence>
<name>A0A1R3GT26_COCAP</name>